<feature type="binding site" evidence="2">
    <location>
        <position position="151"/>
    </location>
    <ligand>
        <name>Mn(2+)</name>
        <dbReference type="ChEBI" id="CHEBI:29035"/>
        <label>2</label>
    </ligand>
</feature>
<proteinExistence type="predicted"/>
<dbReference type="RefSeq" id="WP_419192999.1">
    <property type="nucleotide sequence ID" value="NZ_CP036279.1"/>
</dbReference>
<dbReference type="Pfam" id="PF01546">
    <property type="entry name" value="Peptidase_M20"/>
    <property type="match status" value="1"/>
</dbReference>
<keyword evidence="1 4" id="KW-0378">Hydrolase</keyword>
<dbReference type="AlphaFoldDB" id="A0A518BBV9"/>
<feature type="domain" description="Peptidase M20 dimerisation" evidence="3">
    <location>
        <begin position="197"/>
        <end position="290"/>
    </location>
</feature>
<reference evidence="4 5" key="1">
    <citation type="submission" date="2019-02" db="EMBL/GenBank/DDBJ databases">
        <title>Deep-cultivation of Planctomycetes and their phenomic and genomic characterization uncovers novel biology.</title>
        <authorList>
            <person name="Wiegand S."/>
            <person name="Jogler M."/>
            <person name="Boedeker C."/>
            <person name="Pinto D."/>
            <person name="Vollmers J."/>
            <person name="Rivas-Marin E."/>
            <person name="Kohn T."/>
            <person name="Peeters S.H."/>
            <person name="Heuer A."/>
            <person name="Rast P."/>
            <person name="Oberbeckmann S."/>
            <person name="Bunk B."/>
            <person name="Jeske O."/>
            <person name="Meyerdierks A."/>
            <person name="Storesund J.E."/>
            <person name="Kallscheuer N."/>
            <person name="Luecker S."/>
            <person name="Lage O.M."/>
            <person name="Pohl T."/>
            <person name="Merkel B.J."/>
            <person name="Hornburger P."/>
            <person name="Mueller R.-W."/>
            <person name="Bruemmer F."/>
            <person name="Labrenz M."/>
            <person name="Spormann A.M."/>
            <person name="Op den Camp H."/>
            <person name="Overmann J."/>
            <person name="Amann R."/>
            <person name="Jetten M.S.M."/>
            <person name="Mascher T."/>
            <person name="Medema M.H."/>
            <person name="Devos D.P."/>
            <person name="Kaster A.-K."/>
            <person name="Ovreas L."/>
            <person name="Rohde M."/>
            <person name="Galperin M.Y."/>
            <person name="Jogler C."/>
        </authorList>
    </citation>
    <scope>NUCLEOTIDE SEQUENCE [LARGE SCALE GENOMIC DNA]</scope>
    <source>
        <strain evidence="4 5">Pan216</strain>
    </source>
</reference>
<dbReference type="Pfam" id="PF07687">
    <property type="entry name" value="M20_dimer"/>
    <property type="match status" value="1"/>
</dbReference>
<dbReference type="SUPFAM" id="SSF55031">
    <property type="entry name" value="Bacterial exopeptidase dimerisation domain"/>
    <property type="match status" value="1"/>
</dbReference>
<evidence type="ECO:0000259" key="3">
    <source>
        <dbReference type="Pfam" id="PF07687"/>
    </source>
</evidence>
<evidence type="ECO:0000256" key="1">
    <source>
        <dbReference type="ARBA" id="ARBA00022801"/>
    </source>
</evidence>
<dbReference type="GO" id="GO:0019877">
    <property type="term" value="P:diaminopimelate biosynthetic process"/>
    <property type="evidence" value="ECO:0007669"/>
    <property type="project" value="UniProtKB-ARBA"/>
</dbReference>
<feature type="binding site" evidence="2">
    <location>
        <position position="113"/>
    </location>
    <ligand>
        <name>Mn(2+)</name>
        <dbReference type="ChEBI" id="CHEBI:29035"/>
        <label>2</label>
    </ligand>
</feature>
<gene>
    <name evidence="4" type="primary">yxeP</name>
    <name evidence="4" type="ORF">Pan216_53660</name>
</gene>
<dbReference type="EC" id="3.-.-.-" evidence="4"/>
<dbReference type="PANTHER" id="PTHR11014:SF63">
    <property type="entry name" value="METALLOPEPTIDASE, PUTATIVE (AFU_ORTHOLOGUE AFUA_6G09600)-RELATED"/>
    <property type="match status" value="1"/>
</dbReference>
<evidence type="ECO:0000313" key="4">
    <source>
        <dbReference type="EMBL" id="QDU64476.1"/>
    </source>
</evidence>
<dbReference type="SUPFAM" id="SSF53187">
    <property type="entry name" value="Zn-dependent exopeptidases"/>
    <property type="match status" value="1"/>
</dbReference>
<dbReference type="EMBL" id="CP036279">
    <property type="protein sequence ID" value="QDU64476.1"/>
    <property type="molecule type" value="Genomic_DNA"/>
</dbReference>
<feature type="binding site" evidence="2">
    <location>
        <position position="374"/>
    </location>
    <ligand>
        <name>Mn(2+)</name>
        <dbReference type="ChEBI" id="CHEBI:29035"/>
        <label>2</label>
    </ligand>
</feature>
<dbReference type="InterPro" id="IPR036264">
    <property type="entry name" value="Bact_exopeptidase_dim_dom"/>
</dbReference>
<feature type="binding site" evidence="2">
    <location>
        <position position="115"/>
    </location>
    <ligand>
        <name>Mn(2+)</name>
        <dbReference type="ChEBI" id="CHEBI:29035"/>
        <label>2</label>
    </ligand>
</feature>
<keyword evidence="2" id="KW-0479">Metal-binding</keyword>
<dbReference type="Proteomes" id="UP000317093">
    <property type="component" value="Chromosome"/>
</dbReference>
<keyword evidence="5" id="KW-1185">Reference proteome</keyword>
<dbReference type="FunFam" id="3.30.70.360:FF:000001">
    <property type="entry name" value="N-acetyldiaminopimelate deacetylase"/>
    <property type="match status" value="1"/>
</dbReference>
<dbReference type="NCBIfam" id="TIGR01891">
    <property type="entry name" value="amidohydrolases"/>
    <property type="match status" value="1"/>
</dbReference>
<dbReference type="GO" id="GO:0046872">
    <property type="term" value="F:metal ion binding"/>
    <property type="evidence" value="ECO:0007669"/>
    <property type="project" value="UniProtKB-KW"/>
</dbReference>
<organism evidence="4 5">
    <name type="scientific">Kolteria novifilia</name>
    <dbReference type="NCBI Taxonomy" id="2527975"/>
    <lineage>
        <taxon>Bacteria</taxon>
        <taxon>Pseudomonadati</taxon>
        <taxon>Planctomycetota</taxon>
        <taxon>Planctomycetia</taxon>
        <taxon>Kolteriales</taxon>
        <taxon>Kolteriaceae</taxon>
        <taxon>Kolteria</taxon>
    </lineage>
</organism>
<name>A0A518BBV9_9BACT</name>
<comment type="cofactor">
    <cofactor evidence="2">
        <name>Mn(2+)</name>
        <dbReference type="ChEBI" id="CHEBI:29035"/>
    </cofactor>
    <text evidence="2">The Mn(2+) ion enhances activity.</text>
</comment>
<dbReference type="PIRSF" id="PIRSF005962">
    <property type="entry name" value="Pept_M20D_amidohydro"/>
    <property type="match status" value="1"/>
</dbReference>
<keyword evidence="2" id="KW-0464">Manganese</keyword>
<feature type="binding site" evidence="2">
    <location>
        <position position="175"/>
    </location>
    <ligand>
        <name>Mn(2+)</name>
        <dbReference type="ChEBI" id="CHEBI:29035"/>
        <label>2</label>
    </ligand>
</feature>
<accession>A0A518BBV9</accession>
<dbReference type="PANTHER" id="PTHR11014">
    <property type="entry name" value="PEPTIDASE M20 FAMILY MEMBER"/>
    <property type="match status" value="1"/>
</dbReference>
<sequence length="409" mass="44192">MGKTLGGLDAEIETIDREVEQHLDLLREVRRYLHMHPEPSGGEFQTTLYIAHQLREHGIDHRVVESERGIIAGQLGASNEPLIAIRADTDALSIIDEKSVPYRSRHDGVMHACGHDAHSTMVLGATLALNALSRGLDRPLPWRAIFQPAEETALGANEMVASGAVDSVGKILALHVDPTFQVGRVGIRRGALTAQCCGVEIEIWGKGGHAARPHDSIDPIVVASQLLSLIYQTVPRRNDSREPVVVTFGMIEGGKNPNVIPERVRLAGTIRTTQRETTERIKNQILAICRGLSEASGAGIDVDFPMGPDAVVNDPDLTDQCEEVIVDLLGPGAAEHIPQPSMGGEDFSAYLREVPGCLMRLGVADGRHRAEPLHSPRFDIDERALALGAKLLARAVVTLAHQDARGATP</sequence>
<dbReference type="KEGG" id="knv:Pan216_53660"/>
<dbReference type="InterPro" id="IPR011650">
    <property type="entry name" value="Peptidase_M20_dimer"/>
</dbReference>
<dbReference type="InterPro" id="IPR017439">
    <property type="entry name" value="Amidohydrolase"/>
</dbReference>
<evidence type="ECO:0000256" key="2">
    <source>
        <dbReference type="PIRSR" id="PIRSR005962-1"/>
    </source>
</evidence>
<dbReference type="Gene3D" id="3.30.70.360">
    <property type="match status" value="1"/>
</dbReference>
<protein>
    <submittedName>
        <fullName evidence="4">Putative hydrolase YxeP</fullName>
        <ecNumber evidence="4">3.-.-.-</ecNumber>
    </submittedName>
</protein>
<evidence type="ECO:0000313" key="5">
    <source>
        <dbReference type="Proteomes" id="UP000317093"/>
    </source>
</evidence>
<dbReference type="InterPro" id="IPR002933">
    <property type="entry name" value="Peptidase_M20"/>
</dbReference>
<dbReference type="GO" id="GO:0050118">
    <property type="term" value="F:N-acetyldiaminopimelate deacetylase activity"/>
    <property type="evidence" value="ECO:0007669"/>
    <property type="project" value="UniProtKB-ARBA"/>
</dbReference>
<dbReference type="Gene3D" id="3.40.630.10">
    <property type="entry name" value="Zn peptidases"/>
    <property type="match status" value="1"/>
</dbReference>